<feature type="transmembrane region" description="Helical" evidence="5">
    <location>
        <begin position="197"/>
        <end position="216"/>
    </location>
</feature>
<dbReference type="Pfam" id="PF04932">
    <property type="entry name" value="Wzy_C"/>
    <property type="match status" value="1"/>
</dbReference>
<dbReference type="RefSeq" id="WP_379510548.1">
    <property type="nucleotide sequence ID" value="NZ_JBHRTQ010000010.1"/>
</dbReference>
<feature type="transmembrane region" description="Helical" evidence="5">
    <location>
        <begin position="40"/>
        <end position="56"/>
    </location>
</feature>
<keyword evidence="8" id="KW-1185">Reference proteome</keyword>
<dbReference type="PANTHER" id="PTHR37422">
    <property type="entry name" value="TEICHURONIC ACID BIOSYNTHESIS PROTEIN TUAE"/>
    <property type="match status" value="1"/>
</dbReference>
<comment type="subcellular location">
    <subcellularLocation>
        <location evidence="1">Membrane</location>
        <topology evidence="1">Multi-pass membrane protein</topology>
    </subcellularLocation>
</comment>
<evidence type="ECO:0000313" key="8">
    <source>
        <dbReference type="Proteomes" id="UP001595604"/>
    </source>
</evidence>
<keyword evidence="7" id="KW-0436">Ligase</keyword>
<dbReference type="EMBL" id="JBHRTQ010000010">
    <property type="protein sequence ID" value="MFC3175179.1"/>
    <property type="molecule type" value="Genomic_DNA"/>
</dbReference>
<accession>A0ABV7IS81</accession>
<evidence type="ECO:0000313" key="7">
    <source>
        <dbReference type="EMBL" id="MFC3175179.1"/>
    </source>
</evidence>
<evidence type="ECO:0000256" key="1">
    <source>
        <dbReference type="ARBA" id="ARBA00004141"/>
    </source>
</evidence>
<keyword evidence="4 5" id="KW-0472">Membrane</keyword>
<feature type="domain" description="O-antigen ligase-related" evidence="6">
    <location>
        <begin position="237"/>
        <end position="380"/>
    </location>
</feature>
<feature type="transmembrane region" description="Helical" evidence="5">
    <location>
        <begin position="126"/>
        <end position="143"/>
    </location>
</feature>
<keyword evidence="3 5" id="KW-1133">Transmembrane helix</keyword>
<evidence type="ECO:0000256" key="2">
    <source>
        <dbReference type="ARBA" id="ARBA00022692"/>
    </source>
</evidence>
<evidence type="ECO:0000256" key="5">
    <source>
        <dbReference type="SAM" id="Phobius"/>
    </source>
</evidence>
<feature type="transmembrane region" description="Helical" evidence="5">
    <location>
        <begin position="68"/>
        <end position="91"/>
    </location>
</feature>
<feature type="transmembrane region" description="Helical" evidence="5">
    <location>
        <begin position="402"/>
        <end position="422"/>
    </location>
</feature>
<name>A0ABV7IS81_9SPHN</name>
<feature type="transmembrane region" description="Helical" evidence="5">
    <location>
        <begin position="368"/>
        <end position="390"/>
    </location>
</feature>
<feature type="transmembrane region" description="Helical" evidence="5">
    <location>
        <begin position="228"/>
        <end position="248"/>
    </location>
</feature>
<protein>
    <submittedName>
        <fullName evidence="7">O-antigen ligase family protein</fullName>
    </submittedName>
</protein>
<reference evidence="8" key="1">
    <citation type="journal article" date="2019" name="Int. J. Syst. Evol. Microbiol.">
        <title>The Global Catalogue of Microorganisms (GCM) 10K type strain sequencing project: providing services to taxonomists for standard genome sequencing and annotation.</title>
        <authorList>
            <consortium name="The Broad Institute Genomics Platform"/>
            <consortium name="The Broad Institute Genome Sequencing Center for Infectious Disease"/>
            <person name="Wu L."/>
            <person name="Ma J."/>
        </authorList>
    </citation>
    <scope>NUCLEOTIDE SEQUENCE [LARGE SCALE GENOMIC DNA]</scope>
    <source>
        <strain evidence="8">KCTC 42984</strain>
    </source>
</reference>
<sequence length="458" mass="47318">MTILPAGKAGREGERAMAVVALASAMFLGGGGTPSPLTELALQLLFAAIFGLWLVVAGKVPGVALRPVLGLCGLLLVLPLVQLVPLPPVLWHALPGRSLERAALDLVGAAETWRPWSLAPARTTNAALALVPPAMMLLMTATLDRRGRSALVLVIAGGAFLTILVGAAQAAGGPANPLRFYAPEAAYLSGFQANHNSTADVLLIGMVAFSAVVRDWREVTARKRTGHLPAAILAVGVGLLSLGVFLTASRAGTALLPVAWIAVLALTRPLWPASLPRIAAVAGGCAVAAAVAVFVLRDNAVVGQVLARYDFSGEVRPRLWGDSLAVAQTYFPLGAGMGAFIPVYMAGERLEAVGLALPNRAHNDLLELVIEAGVPGLVVLAAIVAILGRLARERLRDPDPVVRRQAIFALAGFTIVALHSQVDYPLRSISLACMAAALAGLLVPGVRGARGADGPGKI</sequence>
<feature type="transmembrane region" description="Helical" evidence="5">
    <location>
        <begin position="278"/>
        <end position="296"/>
    </location>
</feature>
<dbReference type="PANTHER" id="PTHR37422:SF13">
    <property type="entry name" value="LIPOPOLYSACCHARIDE BIOSYNTHESIS PROTEIN PA4999-RELATED"/>
    <property type="match status" value="1"/>
</dbReference>
<dbReference type="Proteomes" id="UP001595604">
    <property type="component" value="Unassembled WGS sequence"/>
</dbReference>
<comment type="caution">
    <text evidence="7">The sequence shown here is derived from an EMBL/GenBank/DDBJ whole genome shotgun (WGS) entry which is preliminary data.</text>
</comment>
<evidence type="ECO:0000256" key="3">
    <source>
        <dbReference type="ARBA" id="ARBA00022989"/>
    </source>
</evidence>
<feature type="transmembrane region" description="Helical" evidence="5">
    <location>
        <begin position="150"/>
        <end position="171"/>
    </location>
</feature>
<gene>
    <name evidence="7" type="ORF">ACFOD9_13040</name>
</gene>
<dbReference type="GO" id="GO:0016874">
    <property type="term" value="F:ligase activity"/>
    <property type="evidence" value="ECO:0007669"/>
    <property type="project" value="UniProtKB-KW"/>
</dbReference>
<feature type="transmembrane region" description="Helical" evidence="5">
    <location>
        <begin position="16"/>
        <end position="34"/>
    </location>
</feature>
<evidence type="ECO:0000256" key="4">
    <source>
        <dbReference type="ARBA" id="ARBA00023136"/>
    </source>
</evidence>
<evidence type="ECO:0000259" key="6">
    <source>
        <dbReference type="Pfam" id="PF04932"/>
    </source>
</evidence>
<feature type="transmembrane region" description="Helical" evidence="5">
    <location>
        <begin position="428"/>
        <end position="449"/>
    </location>
</feature>
<dbReference type="InterPro" id="IPR007016">
    <property type="entry name" value="O-antigen_ligase-rel_domated"/>
</dbReference>
<proteinExistence type="predicted"/>
<organism evidence="7 8">
    <name type="scientific">Novosphingobium bradum</name>
    <dbReference type="NCBI Taxonomy" id="1737444"/>
    <lineage>
        <taxon>Bacteria</taxon>
        <taxon>Pseudomonadati</taxon>
        <taxon>Pseudomonadota</taxon>
        <taxon>Alphaproteobacteria</taxon>
        <taxon>Sphingomonadales</taxon>
        <taxon>Sphingomonadaceae</taxon>
        <taxon>Novosphingobium</taxon>
    </lineage>
</organism>
<keyword evidence="2 5" id="KW-0812">Transmembrane</keyword>
<dbReference type="InterPro" id="IPR051533">
    <property type="entry name" value="WaaL-like"/>
</dbReference>